<dbReference type="SMART" id="SM00089">
    <property type="entry name" value="PKD"/>
    <property type="match status" value="1"/>
</dbReference>
<evidence type="ECO:0000313" key="4">
    <source>
        <dbReference type="Proteomes" id="UP000321832"/>
    </source>
</evidence>
<accession>A0A5C6U2N1</accession>
<protein>
    <submittedName>
        <fullName evidence="3">PKD domain-containing protein</fullName>
    </submittedName>
</protein>
<evidence type="ECO:0000256" key="1">
    <source>
        <dbReference type="SAM" id="MobiDB-lite"/>
    </source>
</evidence>
<dbReference type="EMBL" id="VOPW01000001">
    <property type="protein sequence ID" value="TXC67272.1"/>
    <property type="molecule type" value="Genomic_DNA"/>
</dbReference>
<dbReference type="Gene3D" id="2.60.40.10">
    <property type="entry name" value="Immunoglobulins"/>
    <property type="match status" value="1"/>
</dbReference>
<feature type="domain" description="PKD" evidence="2">
    <location>
        <begin position="1"/>
        <end position="77"/>
    </location>
</feature>
<dbReference type="InterPro" id="IPR022409">
    <property type="entry name" value="PKD/Chitinase_dom"/>
</dbReference>
<organism evidence="3 4">
    <name type="scientific">Piscinibacter aquaticus</name>
    <dbReference type="NCBI Taxonomy" id="392597"/>
    <lineage>
        <taxon>Bacteria</taxon>
        <taxon>Pseudomonadati</taxon>
        <taxon>Pseudomonadota</taxon>
        <taxon>Betaproteobacteria</taxon>
        <taxon>Burkholderiales</taxon>
        <taxon>Sphaerotilaceae</taxon>
        <taxon>Piscinibacter</taxon>
    </lineage>
</organism>
<dbReference type="InterPro" id="IPR000601">
    <property type="entry name" value="PKD_dom"/>
</dbReference>
<proteinExistence type="predicted"/>
<dbReference type="Proteomes" id="UP000321832">
    <property type="component" value="Unassembled WGS sequence"/>
</dbReference>
<dbReference type="SUPFAM" id="SSF49299">
    <property type="entry name" value="PKD domain"/>
    <property type="match status" value="1"/>
</dbReference>
<comment type="caution">
    <text evidence="3">The sequence shown here is derived from an EMBL/GenBank/DDBJ whole genome shotgun (WGS) entry which is preliminary data.</text>
</comment>
<keyword evidence="4" id="KW-1185">Reference proteome</keyword>
<name>A0A5C6U2N1_9BURK</name>
<feature type="region of interest" description="Disordered" evidence="1">
    <location>
        <begin position="1"/>
        <end position="20"/>
    </location>
</feature>
<dbReference type="InterPro" id="IPR013783">
    <property type="entry name" value="Ig-like_fold"/>
</dbReference>
<dbReference type="CDD" id="cd00146">
    <property type="entry name" value="PKD"/>
    <property type="match status" value="1"/>
</dbReference>
<dbReference type="PROSITE" id="PS50093">
    <property type="entry name" value="PKD"/>
    <property type="match status" value="1"/>
</dbReference>
<reference evidence="3 4" key="1">
    <citation type="submission" date="2019-08" db="EMBL/GenBank/DDBJ databases">
        <authorList>
            <person name="Khan S.A."/>
            <person name="Jeon C.O."/>
            <person name="Jeong S.E."/>
        </authorList>
    </citation>
    <scope>NUCLEOTIDE SEQUENCE [LARGE SCALE GENOMIC DNA]</scope>
    <source>
        <strain evidence="4">IMCC1728</strain>
    </source>
</reference>
<sequence>MAGQPVSFDGRASSDPEGSTLRFTWQFGDGTAAGTAQVAHLYPAAGSYSARLIVQDADGATAELTRSITVRAAAAAARSVPVAGPVTESTACLWPG</sequence>
<evidence type="ECO:0000259" key="2">
    <source>
        <dbReference type="PROSITE" id="PS50093"/>
    </source>
</evidence>
<gene>
    <name evidence="3" type="ORF">FSC37_20960</name>
</gene>
<dbReference type="AlphaFoldDB" id="A0A5C6U2N1"/>
<evidence type="ECO:0000313" key="3">
    <source>
        <dbReference type="EMBL" id="TXC67272.1"/>
    </source>
</evidence>
<dbReference type="InterPro" id="IPR035986">
    <property type="entry name" value="PKD_dom_sf"/>
</dbReference>
<dbReference type="Pfam" id="PF18911">
    <property type="entry name" value="PKD_4"/>
    <property type="match status" value="1"/>
</dbReference>